<sequence>MTTLHLNSAVYDPTGYVTLAWDYVYFFGDRGFVVQIELNGKSTDFKVLDPRAKSVVMPYEGALDNLHATLFRLGQDYVRNDASKSNTLTVTVGTDSGNHPVAPMPNSPLSTGATDIIVDAARLFGTRPTDVSWLAGPDDHVSAANGSQKTTDDGKAKFRVNVTRKLDDAVASLLTISVWNPAKSDEGHQALLYKVLRAGLFVSQSRSYGVVADPDNYPYSVDNDDQNIALTALVCDADDGTPFRNYKLEWFSHSGVARYVYYPDGSDVELGEDGRYITHTNTAGRVVLLFGASKASIGEMGIYWKNNTNVRPQMLAFTSMGQDWVDPQMEPPDVPSTPVNLDHYRDDKGVPISLVYEPAYTWMTESAFAGILINDTMLEPELLGDGFLATPMYIPKQYFQIGDNTIGICVADSIGSNGHDSFLSDFEVVGKLPVDKPSTPSGTFKAVFLEGRQEIVNADLIRGGLRINIPQSIYMNSGDKVTTTLYLSAYFPGTDEPKVRTINVSDVRTIQDVDLNQGCFVMVSEDLLANYAADTDGRPGTMLVQYCINSKGTASYSDVASFRLVTV</sequence>
<accession>A0A5E5AT48</accession>
<dbReference type="Proteomes" id="UP000335538">
    <property type="component" value="Unassembled WGS sequence"/>
</dbReference>
<name>A0A5E5AT48_9BURK</name>
<organism evidence="1 2">
    <name type="scientific">Pandoraea sputorum</name>
    <dbReference type="NCBI Taxonomy" id="93222"/>
    <lineage>
        <taxon>Bacteria</taxon>
        <taxon>Pseudomonadati</taxon>
        <taxon>Pseudomonadota</taxon>
        <taxon>Betaproteobacteria</taxon>
        <taxon>Burkholderiales</taxon>
        <taxon>Burkholderiaceae</taxon>
        <taxon>Pandoraea</taxon>
    </lineage>
</organism>
<proteinExistence type="predicted"/>
<dbReference type="AlphaFoldDB" id="A0A5E5AT48"/>
<dbReference type="EMBL" id="CABPSR010000001">
    <property type="protein sequence ID" value="VVE75765.1"/>
    <property type="molecule type" value="Genomic_DNA"/>
</dbReference>
<gene>
    <name evidence="1" type="ORF">PSP31121_00594</name>
</gene>
<reference evidence="1 2" key="1">
    <citation type="submission" date="2019-08" db="EMBL/GenBank/DDBJ databases">
        <authorList>
            <person name="Peeters C."/>
        </authorList>
    </citation>
    <scope>NUCLEOTIDE SEQUENCE [LARGE SCALE GENOMIC DNA]</scope>
    <source>
        <strain evidence="1 2">LMG 31121</strain>
    </source>
</reference>
<protein>
    <submittedName>
        <fullName evidence="1">Uncharacterized protein</fullName>
    </submittedName>
</protein>
<evidence type="ECO:0000313" key="2">
    <source>
        <dbReference type="Proteomes" id="UP000335538"/>
    </source>
</evidence>
<evidence type="ECO:0000313" key="1">
    <source>
        <dbReference type="EMBL" id="VVE75765.1"/>
    </source>
</evidence>
<dbReference type="RefSeq" id="WP_150808094.1">
    <property type="nucleotide sequence ID" value="NZ_CABPSR010000001.1"/>
</dbReference>